<keyword evidence="1" id="KW-0472">Membrane</keyword>
<feature type="transmembrane region" description="Helical" evidence="1">
    <location>
        <begin position="66"/>
        <end position="89"/>
    </location>
</feature>
<feature type="transmembrane region" description="Helical" evidence="1">
    <location>
        <begin position="37"/>
        <end position="59"/>
    </location>
</feature>
<evidence type="ECO:0008006" key="4">
    <source>
        <dbReference type="Google" id="ProtNLM"/>
    </source>
</evidence>
<keyword evidence="3" id="KW-1185">Reference proteome</keyword>
<keyword evidence="1" id="KW-0812">Transmembrane</keyword>
<evidence type="ECO:0000313" key="3">
    <source>
        <dbReference type="Proteomes" id="UP001213680"/>
    </source>
</evidence>
<organism evidence="2 3">
    <name type="scientific">Exiguobacterium marinum</name>
    <dbReference type="NCBI Taxonomy" id="273528"/>
    <lineage>
        <taxon>Bacteria</taxon>
        <taxon>Bacillati</taxon>
        <taxon>Bacillota</taxon>
        <taxon>Bacilli</taxon>
        <taxon>Bacillales</taxon>
        <taxon>Bacillales Family XII. Incertae Sedis</taxon>
        <taxon>Exiguobacterium</taxon>
    </lineage>
</organism>
<feature type="transmembrane region" description="Helical" evidence="1">
    <location>
        <begin position="7"/>
        <end position="25"/>
    </location>
</feature>
<dbReference type="EMBL" id="CP118099">
    <property type="protein sequence ID" value="WDH75378.1"/>
    <property type="molecule type" value="Genomic_DNA"/>
</dbReference>
<reference evidence="2 3" key="1">
    <citation type="submission" date="2023-02" db="EMBL/GenBank/DDBJ databases">
        <title>A bacterium isolated from plastisphere.</title>
        <authorList>
            <person name="Sun Y."/>
        </authorList>
    </citation>
    <scope>NUCLEOTIDE SEQUENCE [LARGE SCALE GENOMIC DNA]</scope>
    <source>
        <strain evidence="3">a-1</strain>
    </source>
</reference>
<gene>
    <name evidence="2" type="ORF">PTI97_11170</name>
</gene>
<evidence type="ECO:0000256" key="1">
    <source>
        <dbReference type="SAM" id="Phobius"/>
    </source>
</evidence>
<name>A0ABY7WZY2_9BACL</name>
<keyword evidence="1" id="KW-1133">Transmembrane helix</keyword>
<evidence type="ECO:0000313" key="2">
    <source>
        <dbReference type="EMBL" id="WDH75378.1"/>
    </source>
</evidence>
<dbReference type="RefSeq" id="WP_274356546.1">
    <property type="nucleotide sequence ID" value="NZ_CP118099.1"/>
</dbReference>
<proteinExistence type="predicted"/>
<dbReference type="Proteomes" id="UP001213680">
    <property type="component" value="Chromosome"/>
</dbReference>
<accession>A0ABY7WZY2</accession>
<protein>
    <recommendedName>
        <fullName evidence="4">DUF1475 domain-containing protein</fullName>
    </recommendedName>
</protein>
<sequence length="95" mass="10883">MKRRYAPLYATLGLFILTIITFFTLNGRVFPNLELMTVIWVYLAIDIALFATLIWGLFTKDRIIKIYTLLATIGLMIPLSIWTFLLLLANGISEV</sequence>